<keyword evidence="5 10" id="KW-1015">Disulfide bond</keyword>
<keyword evidence="13" id="KW-1185">Reference proteome</keyword>
<dbReference type="AlphaFoldDB" id="A0A0R1LVE0"/>
<dbReference type="PANTHER" id="PTHR45663">
    <property type="entry name" value="GEO12009P1"/>
    <property type="match status" value="1"/>
</dbReference>
<evidence type="ECO:0000256" key="2">
    <source>
        <dbReference type="ARBA" id="ARBA00020570"/>
    </source>
</evidence>
<feature type="active site" description="Nucleophile" evidence="9">
    <location>
        <position position="32"/>
    </location>
</feature>
<dbReference type="GO" id="GO:0005737">
    <property type="term" value="C:cytoplasm"/>
    <property type="evidence" value="ECO:0007669"/>
    <property type="project" value="TreeGrafter"/>
</dbReference>
<accession>A0A0R1LVE0</accession>
<dbReference type="FunFam" id="3.40.30.10:FF:000001">
    <property type="entry name" value="Thioredoxin"/>
    <property type="match status" value="1"/>
</dbReference>
<keyword evidence="6 10" id="KW-0676">Redox-active center</keyword>
<evidence type="ECO:0000259" key="11">
    <source>
        <dbReference type="PROSITE" id="PS51352"/>
    </source>
</evidence>
<sequence length="106" mass="11838">MSVKTINDQNFKQETNSGLVVVDFNATWCPPCKMMAPIVQNMANELDGQVSFKAIDVDENQQVAQQMQIQGIPTFIVKKDGQVVDRIVGFTPEPAFKARLAQYMNS</sequence>
<dbReference type="InterPro" id="IPR036249">
    <property type="entry name" value="Thioredoxin-like_sf"/>
</dbReference>
<evidence type="ECO:0000256" key="4">
    <source>
        <dbReference type="ARBA" id="ARBA00022982"/>
    </source>
</evidence>
<evidence type="ECO:0000313" key="12">
    <source>
        <dbReference type="EMBL" id="KRK97156.1"/>
    </source>
</evidence>
<dbReference type="GO" id="GO:0015035">
    <property type="term" value="F:protein-disulfide reductase activity"/>
    <property type="evidence" value="ECO:0007669"/>
    <property type="project" value="UniProtKB-UniRule"/>
</dbReference>
<evidence type="ECO:0000256" key="3">
    <source>
        <dbReference type="ARBA" id="ARBA00022448"/>
    </source>
</evidence>
<feature type="site" description="Contributes to redox potential value" evidence="9">
    <location>
        <position position="30"/>
    </location>
</feature>
<comment type="similarity">
    <text evidence="1 8">Belongs to the thioredoxin family.</text>
</comment>
<feature type="site" description="Contributes to redox potential value" evidence="9">
    <location>
        <position position="31"/>
    </location>
</feature>
<evidence type="ECO:0000256" key="10">
    <source>
        <dbReference type="PIRSR" id="PIRSR000077-4"/>
    </source>
</evidence>
<dbReference type="Gene3D" id="3.40.30.10">
    <property type="entry name" value="Glutaredoxin"/>
    <property type="match status" value="1"/>
</dbReference>
<dbReference type="Proteomes" id="UP000051160">
    <property type="component" value="Unassembled WGS sequence"/>
</dbReference>
<dbReference type="PANTHER" id="PTHR45663:SF11">
    <property type="entry name" value="GEO12009P1"/>
    <property type="match status" value="1"/>
</dbReference>
<dbReference type="InterPro" id="IPR005746">
    <property type="entry name" value="Thioredoxin"/>
</dbReference>
<keyword evidence="3" id="KW-0813">Transport</keyword>
<evidence type="ECO:0000313" key="13">
    <source>
        <dbReference type="Proteomes" id="UP000051160"/>
    </source>
</evidence>
<dbReference type="PROSITE" id="PS51352">
    <property type="entry name" value="THIOREDOXIN_2"/>
    <property type="match status" value="1"/>
</dbReference>
<feature type="disulfide bond" description="Redox-active" evidence="10">
    <location>
        <begin position="29"/>
        <end position="32"/>
    </location>
</feature>
<dbReference type="EMBL" id="AZEE01000030">
    <property type="protein sequence ID" value="KRK97156.1"/>
    <property type="molecule type" value="Genomic_DNA"/>
</dbReference>
<dbReference type="Pfam" id="PF00085">
    <property type="entry name" value="Thioredoxin"/>
    <property type="match status" value="1"/>
</dbReference>
<evidence type="ECO:0000256" key="8">
    <source>
        <dbReference type="PIRNR" id="PIRNR000077"/>
    </source>
</evidence>
<dbReference type="SUPFAM" id="SSF52833">
    <property type="entry name" value="Thioredoxin-like"/>
    <property type="match status" value="1"/>
</dbReference>
<evidence type="ECO:0000256" key="5">
    <source>
        <dbReference type="ARBA" id="ARBA00023157"/>
    </source>
</evidence>
<evidence type="ECO:0000256" key="6">
    <source>
        <dbReference type="ARBA" id="ARBA00023284"/>
    </source>
</evidence>
<evidence type="ECO:0000256" key="9">
    <source>
        <dbReference type="PIRSR" id="PIRSR000077-1"/>
    </source>
</evidence>
<dbReference type="PIRSF" id="PIRSF000077">
    <property type="entry name" value="Thioredoxin"/>
    <property type="match status" value="1"/>
</dbReference>
<gene>
    <name evidence="12" type="ORF">FD04_GL002018</name>
</gene>
<dbReference type="NCBIfam" id="TIGR01068">
    <property type="entry name" value="thioredoxin"/>
    <property type="match status" value="1"/>
</dbReference>
<comment type="caution">
    <text evidence="12">The sequence shown here is derived from an EMBL/GenBank/DDBJ whole genome shotgun (WGS) entry which is preliminary data.</text>
</comment>
<feature type="active site" description="Nucleophile" evidence="9">
    <location>
        <position position="29"/>
    </location>
</feature>
<proteinExistence type="inferred from homology"/>
<feature type="site" description="Deprotonates C-terminal active site Cys" evidence="9">
    <location>
        <position position="23"/>
    </location>
</feature>
<evidence type="ECO:0000256" key="1">
    <source>
        <dbReference type="ARBA" id="ARBA00008987"/>
    </source>
</evidence>
<dbReference type="OrthoDB" id="9790390at2"/>
<dbReference type="PATRIC" id="fig|1423776.4.peg.2044"/>
<dbReference type="CDD" id="cd02947">
    <property type="entry name" value="TRX_family"/>
    <property type="match status" value="1"/>
</dbReference>
<reference evidence="12 13" key="1">
    <citation type="journal article" date="2015" name="Genome Announc.">
        <title>Expanding the biotechnology potential of lactobacilli through comparative genomics of 213 strains and associated genera.</title>
        <authorList>
            <person name="Sun Z."/>
            <person name="Harris H.M."/>
            <person name="McCann A."/>
            <person name="Guo C."/>
            <person name="Argimon S."/>
            <person name="Zhang W."/>
            <person name="Yang X."/>
            <person name="Jeffery I.B."/>
            <person name="Cooney J.C."/>
            <person name="Kagawa T.F."/>
            <person name="Liu W."/>
            <person name="Song Y."/>
            <person name="Salvetti E."/>
            <person name="Wrobel A."/>
            <person name="Rasinkangas P."/>
            <person name="Parkhill J."/>
            <person name="Rea M.C."/>
            <person name="O'Sullivan O."/>
            <person name="Ritari J."/>
            <person name="Douillard F.P."/>
            <person name="Paul Ross R."/>
            <person name="Yang R."/>
            <person name="Briner A.E."/>
            <person name="Felis G.E."/>
            <person name="de Vos W.M."/>
            <person name="Barrangou R."/>
            <person name="Klaenhammer T.R."/>
            <person name="Caufield P.W."/>
            <person name="Cui Y."/>
            <person name="Zhang H."/>
            <person name="O'Toole P.W."/>
        </authorList>
    </citation>
    <scope>NUCLEOTIDE SEQUENCE [LARGE SCALE GENOMIC DNA]</scope>
    <source>
        <strain evidence="12 13">DSM 19909</strain>
    </source>
</reference>
<organism evidence="12 13">
    <name type="scientific">Secundilactobacillus odoratitofui DSM 19909 = JCM 15043</name>
    <dbReference type="NCBI Taxonomy" id="1423776"/>
    <lineage>
        <taxon>Bacteria</taxon>
        <taxon>Bacillati</taxon>
        <taxon>Bacillota</taxon>
        <taxon>Bacilli</taxon>
        <taxon>Lactobacillales</taxon>
        <taxon>Lactobacillaceae</taxon>
        <taxon>Secundilactobacillus</taxon>
    </lineage>
</organism>
<dbReference type="STRING" id="1423776.FD04_GL002018"/>
<dbReference type="PRINTS" id="PR00421">
    <property type="entry name" value="THIOREDOXIN"/>
</dbReference>
<feature type="domain" description="Thioredoxin" evidence="11">
    <location>
        <begin position="1"/>
        <end position="105"/>
    </location>
</feature>
<name>A0A0R1LVE0_9LACO</name>
<dbReference type="InterPro" id="IPR013766">
    <property type="entry name" value="Thioredoxin_domain"/>
</dbReference>
<protein>
    <recommendedName>
        <fullName evidence="2 7">Thioredoxin</fullName>
    </recommendedName>
</protein>
<evidence type="ECO:0000256" key="7">
    <source>
        <dbReference type="NCBIfam" id="TIGR01068"/>
    </source>
</evidence>
<dbReference type="RefSeq" id="WP_054701290.1">
    <property type="nucleotide sequence ID" value="NZ_AZEE01000030.1"/>
</dbReference>
<keyword evidence="4" id="KW-0249">Electron transport</keyword>